<protein>
    <recommendedName>
        <fullName evidence="1">GPI inositol-deacylase winged helix domain-containing protein</fullName>
    </recommendedName>
</protein>
<evidence type="ECO:0000259" key="1">
    <source>
        <dbReference type="Pfam" id="PF22939"/>
    </source>
</evidence>
<dbReference type="EMBL" id="KZ825867">
    <property type="protein sequence ID" value="PYH94696.1"/>
    <property type="molecule type" value="Genomic_DNA"/>
</dbReference>
<proteinExistence type="predicted"/>
<dbReference type="PANTHER" id="PTHR10039">
    <property type="entry name" value="AMELOGENIN"/>
    <property type="match status" value="1"/>
</dbReference>
<gene>
    <name evidence="2" type="ORF">BO71DRAFT_225715</name>
</gene>
<dbReference type="AlphaFoldDB" id="A0A319DB96"/>
<dbReference type="VEuPathDB" id="FungiDB:BO71DRAFT_225715"/>
<evidence type="ECO:0000313" key="2">
    <source>
        <dbReference type="EMBL" id="PYH94696.1"/>
    </source>
</evidence>
<dbReference type="Proteomes" id="UP000247810">
    <property type="component" value="Unassembled WGS sequence"/>
</dbReference>
<keyword evidence="3" id="KW-1185">Reference proteome</keyword>
<sequence>MFQWTHLQLEQLTSCRTQNPNNKRLDSLPSGLKKPYDEIYARIKEQDDLAQEFVDRAVGWVMCAAKPLTSNEILSAIRIDIREGEFQVSGEINENDLLFFCQHLLVIDQQGIWRMSHLSVMEYFEQNYWTLQKAHLHVGNTCLQMPIEMFGPNDGLYESDDEIESSELTVDETPPRALGVHVDFQKYVQLHWFVHVRAQNESETSQISSMTALLVKFLGTPHPQKGQRLL</sequence>
<evidence type="ECO:0000313" key="3">
    <source>
        <dbReference type="Proteomes" id="UP000247810"/>
    </source>
</evidence>
<organism evidence="2 3">
    <name type="scientific">Aspergillus ellipticus CBS 707.79</name>
    <dbReference type="NCBI Taxonomy" id="1448320"/>
    <lineage>
        <taxon>Eukaryota</taxon>
        <taxon>Fungi</taxon>
        <taxon>Dikarya</taxon>
        <taxon>Ascomycota</taxon>
        <taxon>Pezizomycotina</taxon>
        <taxon>Eurotiomycetes</taxon>
        <taxon>Eurotiomycetidae</taxon>
        <taxon>Eurotiales</taxon>
        <taxon>Aspergillaceae</taxon>
        <taxon>Aspergillus</taxon>
        <taxon>Aspergillus subgen. Circumdati</taxon>
    </lineage>
</organism>
<accession>A0A319DB96</accession>
<dbReference type="OrthoDB" id="4472712at2759"/>
<feature type="domain" description="GPI inositol-deacylase winged helix" evidence="1">
    <location>
        <begin position="56"/>
        <end position="126"/>
    </location>
</feature>
<name>A0A319DB96_9EURO</name>
<dbReference type="PANTHER" id="PTHR10039:SF15">
    <property type="entry name" value="NACHT DOMAIN-CONTAINING PROTEIN"/>
    <property type="match status" value="1"/>
</dbReference>
<dbReference type="InterPro" id="IPR054471">
    <property type="entry name" value="GPIID_WHD"/>
</dbReference>
<dbReference type="STRING" id="1448320.A0A319DB96"/>
<dbReference type="Pfam" id="PF22939">
    <property type="entry name" value="WHD_GPIID"/>
    <property type="match status" value="1"/>
</dbReference>
<reference evidence="2 3" key="1">
    <citation type="submission" date="2018-02" db="EMBL/GenBank/DDBJ databases">
        <title>The genomes of Aspergillus section Nigri reveals drivers in fungal speciation.</title>
        <authorList>
            <consortium name="DOE Joint Genome Institute"/>
            <person name="Vesth T.C."/>
            <person name="Nybo J."/>
            <person name="Theobald S."/>
            <person name="Brandl J."/>
            <person name="Frisvad J.C."/>
            <person name="Nielsen K.F."/>
            <person name="Lyhne E.K."/>
            <person name="Kogle M.E."/>
            <person name="Kuo A."/>
            <person name="Riley R."/>
            <person name="Clum A."/>
            <person name="Nolan M."/>
            <person name="Lipzen A."/>
            <person name="Salamov A."/>
            <person name="Henrissat B."/>
            <person name="Wiebenga A."/>
            <person name="De vries R.P."/>
            <person name="Grigoriev I.V."/>
            <person name="Mortensen U.H."/>
            <person name="Andersen M.R."/>
            <person name="Baker S.E."/>
        </authorList>
    </citation>
    <scope>NUCLEOTIDE SEQUENCE [LARGE SCALE GENOMIC DNA]</scope>
    <source>
        <strain evidence="2 3">CBS 707.79</strain>
    </source>
</reference>